<dbReference type="InterPro" id="IPR041183">
    <property type="entry name" value="Cyclophilin-like"/>
</dbReference>
<evidence type="ECO:0000256" key="1">
    <source>
        <dbReference type="SAM" id="SignalP"/>
    </source>
</evidence>
<feature type="domain" description="Cyclophilin-like" evidence="2">
    <location>
        <begin position="32"/>
        <end position="139"/>
    </location>
</feature>
<evidence type="ECO:0000259" key="2">
    <source>
        <dbReference type="Pfam" id="PF18050"/>
    </source>
</evidence>
<dbReference type="Pfam" id="PF18050">
    <property type="entry name" value="Cyclophil_like2"/>
    <property type="match status" value="1"/>
</dbReference>
<dbReference type="SUPFAM" id="SSF50891">
    <property type="entry name" value="Cyclophilin-like"/>
    <property type="match status" value="1"/>
</dbReference>
<dbReference type="Proteomes" id="UP001205919">
    <property type="component" value="Unassembled WGS sequence"/>
</dbReference>
<feature type="signal peptide" evidence="1">
    <location>
        <begin position="1"/>
        <end position="26"/>
    </location>
</feature>
<evidence type="ECO:0000313" key="3">
    <source>
        <dbReference type="EMBL" id="MCQ4815208.1"/>
    </source>
</evidence>
<name>A0AAW5K9L3_9BACT</name>
<dbReference type="EMBL" id="JANFYT010000029">
    <property type="protein sequence ID" value="MCQ4815208.1"/>
    <property type="molecule type" value="Genomic_DNA"/>
</dbReference>
<dbReference type="InterPro" id="IPR029000">
    <property type="entry name" value="Cyclophilin-like_dom_sf"/>
</dbReference>
<accession>A0AAW5K9L3</accession>
<dbReference type="RefSeq" id="WP_008708980.1">
    <property type="nucleotide sequence ID" value="NZ_CABKQM010000002.1"/>
</dbReference>
<comment type="caution">
    <text evidence="3">The sequence shown here is derived from an EMBL/GenBank/DDBJ whole genome shotgun (WGS) entry which is preliminary data.</text>
</comment>
<keyword evidence="1" id="KW-0732">Signal</keyword>
<reference evidence="3 4" key="1">
    <citation type="submission" date="2022-06" db="EMBL/GenBank/DDBJ databases">
        <title>Isolation of gut microbiota from human fecal samples.</title>
        <authorList>
            <person name="Pamer E.G."/>
            <person name="Barat B."/>
            <person name="Waligurski E."/>
            <person name="Medina S."/>
            <person name="Paddock L."/>
            <person name="Mostad J."/>
        </authorList>
    </citation>
    <scope>NUCLEOTIDE SEQUENCE [LARGE SCALE GENOMIC DNA]</scope>
    <source>
        <strain evidence="3 4">DFI.9.90</strain>
    </source>
</reference>
<keyword evidence="4" id="KW-1185">Reference proteome</keyword>
<feature type="chain" id="PRO_5043700422" evidence="1">
    <location>
        <begin position="27"/>
        <end position="147"/>
    </location>
</feature>
<proteinExistence type="predicted"/>
<sequence>MKKTTAAALLMLAFSAICCLTGDAGAAEKILLTAGGKSFTAELNDGPAAATLLKKMPFTLEMKDLNENEKFAYLDGALPAKASAPGSIRAGDIMLFGADCLVVFYKTFPTAYSYTPLGKIEGAEAVSALSGKDGIKITFSRNKTKSK</sequence>
<protein>
    <submittedName>
        <fullName evidence="3">Cyclophilin-like fold protein</fullName>
    </submittedName>
</protein>
<dbReference type="AlphaFoldDB" id="A0AAW5K9L3"/>
<dbReference type="Gene3D" id="2.40.100.20">
    <property type="match status" value="1"/>
</dbReference>
<organism evidence="3 4">
    <name type="scientific">Cloacibacillus evryensis</name>
    <dbReference type="NCBI Taxonomy" id="508460"/>
    <lineage>
        <taxon>Bacteria</taxon>
        <taxon>Thermotogati</taxon>
        <taxon>Synergistota</taxon>
        <taxon>Synergistia</taxon>
        <taxon>Synergistales</taxon>
        <taxon>Synergistaceae</taxon>
        <taxon>Cloacibacillus</taxon>
    </lineage>
</organism>
<gene>
    <name evidence="3" type="ORF">NE630_12270</name>
</gene>
<evidence type="ECO:0000313" key="4">
    <source>
        <dbReference type="Proteomes" id="UP001205919"/>
    </source>
</evidence>